<geneLocation type="plasmid" evidence="1 2">
    <name>14</name>
</geneLocation>
<gene>
    <name evidence="1" type="ORF">NCTC10142_00910</name>
</gene>
<dbReference type="Proteomes" id="UP000289506">
    <property type="component" value="Plasmid 14"/>
</dbReference>
<name>A0A449AJG7_9BACT</name>
<dbReference type="EMBL" id="LR214987">
    <property type="protein sequence ID" value="VEU65127.1"/>
    <property type="molecule type" value="Genomic_DNA"/>
</dbReference>
<reference evidence="1 2" key="1">
    <citation type="submission" date="2019-01" db="EMBL/GenBank/DDBJ databases">
        <authorList>
            <consortium name="Pathogen Informatics"/>
        </authorList>
    </citation>
    <scope>NUCLEOTIDE SEQUENCE [LARGE SCALE GENOMIC DNA]</scope>
    <source>
        <strain evidence="1 2">NCTC10142</strain>
        <plasmid evidence="2">14</plasmid>
    </source>
</reference>
<keyword evidence="1" id="KW-0614">Plasmid</keyword>
<organism evidence="1 2">
    <name type="scientific">Mycoplasmopsis cynos</name>
    <dbReference type="NCBI Taxonomy" id="171284"/>
    <lineage>
        <taxon>Bacteria</taxon>
        <taxon>Bacillati</taxon>
        <taxon>Mycoplasmatota</taxon>
        <taxon>Mycoplasmoidales</taxon>
        <taxon>Metamycoplasmataceae</taxon>
        <taxon>Mycoplasmopsis</taxon>
    </lineage>
</organism>
<dbReference type="AlphaFoldDB" id="A0A449AJG7"/>
<evidence type="ECO:0000313" key="1">
    <source>
        <dbReference type="EMBL" id="VEU65127.1"/>
    </source>
</evidence>
<evidence type="ECO:0000313" key="2">
    <source>
        <dbReference type="Proteomes" id="UP000289506"/>
    </source>
</evidence>
<proteinExistence type="predicted"/>
<protein>
    <submittedName>
        <fullName evidence="1">Uncharacterized protein</fullName>
    </submittedName>
</protein>
<accession>A0A449AJG7</accession>
<sequence>MINIKLKKLSDTDLSIILDALWEKISLKQKQTIKKILKKELKSTNKVGK</sequence>
<dbReference type="RefSeq" id="WP_223216342.1">
    <property type="nucleotide sequence ID" value="NZ_LR214987.1"/>
</dbReference>